<dbReference type="EMBL" id="JASCZI010212867">
    <property type="protein sequence ID" value="MED6200460.1"/>
    <property type="molecule type" value="Genomic_DNA"/>
</dbReference>
<accession>A0ABU6XSN5</accession>
<name>A0ABU6XSN5_9FABA</name>
<feature type="transmembrane region" description="Helical" evidence="2">
    <location>
        <begin position="32"/>
        <end position="55"/>
    </location>
</feature>
<feature type="compositionally biased region" description="Basic and acidic residues" evidence="1">
    <location>
        <begin position="61"/>
        <end position="78"/>
    </location>
</feature>
<keyword evidence="2" id="KW-0472">Membrane</keyword>
<organism evidence="3 4">
    <name type="scientific">Stylosanthes scabra</name>
    <dbReference type="NCBI Taxonomy" id="79078"/>
    <lineage>
        <taxon>Eukaryota</taxon>
        <taxon>Viridiplantae</taxon>
        <taxon>Streptophyta</taxon>
        <taxon>Embryophyta</taxon>
        <taxon>Tracheophyta</taxon>
        <taxon>Spermatophyta</taxon>
        <taxon>Magnoliopsida</taxon>
        <taxon>eudicotyledons</taxon>
        <taxon>Gunneridae</taxon>
        <taxon>Pentapetalae</taxon>
        <taxon>rosids</taxon>
        <taxon>fabids</taxon>
        <taxon>Fabales</taxon>
        <taxon>Fabaceae</taxon>
        <taxon>Papilionoideae</taxon>
        <taxon>50 kb inversion clade</taxon>
        <taxon>dalbergioids sensu lato</taxon>
        <taxon>Dalbergieae</taxon>
        <taxon>Pterocarpus clade</taxon>
        <taxon>Stylosanthes</taxon>
    </lineage>
</organism>
<feature type="region of interest" description="Disordered" evidence="1">
    <location>
        <begin position="56"/>
        <end position="78"/>
    </location>
</feature>
<dbReference type="Proteomes" id="UP001341840">
    <property type="component" value="Unassembled WGS sequence"/>
</dbReference>
<evidence type="ECO:0000313" key="4">
    <source>
        <dbReference type="Proteomes" id="UP001341840"/>
    </source>
</evidence>
<evidence type="ECO:0000256" key="1">
    <source>
        <dbReference type="SAM" id="MobiDB-lite"/>
    </source>
</evidence>
<comment type="caution">
    <text evidence="3">The sequence shown here is derived from an EMBL/GenBank/DDBJ whole genome shotgun (WGS) entry which is preliminary data.</text>
</comment>
<keyword evidence="2" id="KW-1133">Transmembrane helix</keyword>
<feature type="region of interest" description="Disordered" evidence="1">
    <location>
        <begin position="1"/>
        <end position="26"/>
    </location>
</feature>
<sequence length="118" mass="13049">GGDPQEGSDGKEDVTAQKQEKKKTRLVTDEEIPIHAASTVGVPLLAILFPATGALRRRSFGKREPGEKEEERGGDLIRRQRQGWRSYKKAKAGVEISQEVLCDALGEEVEHGSRRRSP</sequence>
<evidence type="ECO:0000256" key="2">
    <source>
        <dbReference type="SAM" id="Phobius"/>
    </source>
</evidence>
<keyword evidence="4" id="KW-1185">Reference proteome</keyword>
<evidence type="ECO:0000313" key="3">
    <source>
        <dbReference type="EMBL" id="MED6200460.1"/>
    </source>
</evidence>
<feature type="non-terminal residue" evidence="3">
    <location>
        <position position="1"/>
    </location>
</feature>
<protein>
    <submittedName>
        <fullName evidence="3">Uncharacterized protein</fullName>
    </submittedName>
</protein>
<proteinExistence type="predicted"/>
<reference evidence="3 4" key="1">
    <citation type="journal article" date="2023" name="Plants (Basel)">
        <title>Bridging the Gap: Combining Genomics and Transcriptomics Approaches to Understand Stylosanthes scabra, an Orphan Legume from the Brazilian Caatinga.</title>
        <authorList>
            <person name="Ferreira-Neto J.R.C."/>
            <person name="da Silva M.D."/>
            <person name="Binneck E."/>
            <person name="de Melo N.F."/>
            <person name="da Silva R.H."/>
            <person name="de Melo A.L.T.M."/>
            <person name="Pandolfi V."/>
            <person name="Bustamante F.O."/>
            <person name="Brasileiro-Vidal A.C."/>
            <person name="Benko-Iseppon A.M."/>
        </authorList>
    </citation>
    <scope>NUCLEOTIDE SEQUENCE [LARGE SCALE GENOMIC DNA]</scope>
    <source>
        <tissue evidence="3">Leaves</tissue>
    </source>
</reference>
<keyword evidence="2" id="KW-0812">Transmembrane</keyword>
<feature type="compositionally biased region" description="Basic and acidic residues" evidence="1">
    <location>
        <begin position="8"/>
        <end position="19"/>
    </location>
</feature>
<gene>
    <name evidence="3" type="ORF">PIB30_085326</name>
</gene>